<accession>A0A481YP34</accession>
<sequence>MKYWLIVITKNYDNKLCLIPLFSKYNKEEIIRLKNKIKKYIYYINFYIINTNKKYIKFYENDIICGYNTERFENKKNCYLLKMTDIFDFYEYDYLYSDWKNLKKLYENEFGVQIIY</sequence>
<dbReference type="EMBL" id="MK500299">
    <property type="protein sequence ID" value="QBK84860.1"/>
    <property type="molecule type" value="Genomic_DNA"/>
</dbReference>
<protein>
    <submittedName>
        <fullName evidence="1">Uncharacterized protein</fullName>
    </submittedName>
</protein>
<name>A0A481YP34_9VIRU</name>
<organism evidence="1">
    <name type="scientific">Pithovirus LCDPAC02</name>
    <dbReference type="NCBI Taxonomy" id="2506601"/>
    <lineage>
        <taxon>Viruses</taxon>
        <taxon>Pithoviruses</taxon>
    </lineage>
</organism>
<gene>
    <name evidence="1" type="ORF">LCDPAC02_00590</name>
</gene>
<reference evidence="1" key="1">
    <citation type="journal article" date="2019" name="MBio">
        <title>Virus Genomes from Deep Sea Sediments Expand the Ocean Megavirome and Support Independent Origins of Viral Gigantism.</title>
        <authorList>
            <person name="Backstrom D."/>
            <person name="Yutin N."/>
            <person name="Jorgensen S.L."/>
            <person name="Dharamshi J."/>
            <person name="Homa F."/>
            <person name="Zaremba-Niedwiedzka K."/>
            <person name="Spang A."/>
            <person name="Wolf Y.I."/>
            <person name="Koonin E.V."/>
            <person name="Ettema T.J."/>
        </authorList>
    </citation>
    <scope>NUCLEOTIDE SEQUENCE</scope>
</reference>
<evidence type="ECO:0000313" key="1">
    <source>
        <dbReference type="EMBL" id="QBK84860.1"/>
    </source>
</evidence>
<proteinExistence type="predicted"/>